<accession>X1U3M1</accession>
<comment type="caution">
    <text evidence="1">The sequence shown here is derived from an EMBL/GenBank/DDBJ whole genome shotgun (WGS) entry which is preliminary data.</text>
</comment>
<reference evidence="1" key="1">
    <citation type="journal article" date="2014" name="Front. Microbiol.">
        <title>High frequency of phylogenetically diverse reductive dehalogenase-homologous genes in deep subseafloor sedimentary metagenomes.</title>
        <authorList>
            <person name="Kawai M."/>
            <person name="Futagami T."/>
            <person name="Toyoda A."/>
            <person name="Takaki Y."/>
            <person name="Nishi S."/>
            <person name="Hori S."/>
            <person name="Arai W."/>
            <person name="Tsubouchi T."/>
            <person name="Morono Y."/>
            <person name="Uchiyama I."/>
            <person name="Ito T."/>
            <person name="Fujiyama A."/>
            <person name="Inagaki F."/>
            <person name="Takami H."/>
        </authorList>
    </citation>
    <scope>NUCLEOTIDE SEQUENCE</scope>
    <source>
        <strain evidence="1">Expedition CK06-06</strain>
    </source>
</reference>
<organism evidence="1">
    <name type="scientific">marine sediment metagenome</name>
    <dbReference type="NCBI Taxonomy" id="412755"/>
    <lineage>
        <taxon>unclassified sequences</taxon>
        <taxon>metagenomes</taxon>
        <taxon>ecological metagenomes</taxon>
    </lineage>
</organism>
<proteinExistence type="predicted"/>
<evidence type="ECO:0008006" key="2">
    <source>
        <dbReference type="Google" id="ProtNLM"/>
    </source>
</evidence>
<protein>
    <recommendedName>
        <fullName evidence="2">DUF4352 domain-containing protein</fullName>
    </recommendedName>
</protein>
<evidence type="ECO:0000313" key="1">
    <source>
        <dbReference type="EMBL" id="GAJ12163.1"/>
    </source>
</evidence>
<name>X1U3M1_9ZZZZ</name>
<sequence>IVPFIALALIFSFALACNGCEPSTKEISKPGEEGVAEVKEIEKVEEAKTKEVSEIKGKKIIGYRDTELRDKVPVVEWEIGKPIDYPNGLRLILNEVWEEKQESYPFVVINETLINTTKRVQDGYYLEAPVCVWVWDSQDNKFFGNGGLTNDVSVLIWDKIDKLSPGVNKKWPRGKKLTGNIYFDVSGNTGSLMVELEYCRVIRPSVIYRYCLEE</sequence>
<dbReference type="EMBL" id="BARW01027051">
    <property type="protein sequence ID" value="GAJ12163.1"/>
    <property type="molecule type" value="Genomic_DNA"/>
</dbReference>
<gene>
    <name evidence="1" type="ORF">S12H4_43978</name>
</gene>
<dbReference type="AlphaFoldDB" id="X1U3M1"/>
<feature type="non-terminal residue" evidence="1">
    <location>
        <position position="1"/>
    </location>
</feature>